<evidence type="ECO:0000256" key="5">
    <source>
        <dbReference type="SAM" id="Phobius"/>
    </source>
</evidence>
<comment type="subcellular location">
    <subcellularLocation>
        <location evidence="1">Membrane</location>
        <topology evidence="1">Multi-pass membrane protein</topology>
    </subcellularLocation>
</comment>
<dbReference type="Pfam" id="PF02674">
    <property type="entry name" value="Colicin_V"/>
    <property type="match status" value="1"/>
</dbReference>
<evidence type="ECO:0000256" key="2">
    <source>
        <dbReference type="ARBA" id="ARBA00022692"/>
    </source>
</evidence>
<keyword evidence="4 5" id="KW-0472">Membrane</keyword>
<dbReference type="InterPro" id="IPR003825">
    <property type="entry name" value="Colicin-V_CvpA"/>
</dbReference>
<gene>
    <name evidence="6" type="ORF">ENV82_03060</name>
</gene>
<dbReference type="GO" id="GO:0016020">
    <property type="term" value="C:membrane"/>
    <property type="evidence" value="ECO:0007669"/>
    <property type="project" value="UniProtKB-SubCell"/>
</dbReference>
<dbReference type="AlphaFoldDB" id="A0A7C4TX23"/>
<evidence type="ECO:0000256" key="4">
    <source>
        <dbReference type="ARBA" id="ARBA00023136"/>
    </source>
</evidence>
<sequence length="235" mass="26293">MKANYIDLVVFVFLLIEFFVGINIGAIALIFDILGIVAGFYLARLLTPSLSSFLKATFHLDDIIATGISKVLNLQPSLAGSNVSLESIKVAITSLHLPRFLEQYILSSYTGQMTNIVTFLSSSIASYILNALSFLIIFLVVLTIFRVIGIFVRKMFHTSPFLKWVDVIFGGVVRLLITFAIVLIIFHIIGVIISPLSLSNAQFMKMFLTSKTYEISEKYFYTIVSYINTLISTFK</sequence>
<feature type="transmembrane region" description="Helical" evidence="5">
    <location>
        <begin position="172"/>
        <end position="198"/>
    </location>
</feature>
<proteinExistence type="predicted"/>
<organism evidence="6">
    <name type="scientific">Caldisericum exile</name>
    <dbReference type="NCBI Taxonomy" id="693075"/>
    <lineage>
        <taxon>Bacteria</taxon>
        <taxon>Pseudomonadati</taxon>
        <taxon>Caldisericota/Cryosericota group</taxon>
        <taxon>Caldisericota</taxon>
        <taxon>Caldisericia</taxon>
        <taxon>Caldisericales</taxon>
        <taxon>Caldisericaceae</taxon>
        <taxon>Caldisericum</taxon>
    </lineage>
</organism>
<evidence type="ECO:0000313" key="6">
    <source>
        <dbReference type="EMBL" id="HGW60394.1"/>
    </source>
</evidence>
<comment type="caution">
    <text evidence="6">The sequence shown here is derived from an EMBL/GenBank/DDBJ whole genome shotgun (WGS) entry which is preliminary data.</text>
</comment>
<dbReference type="GO" id="GO:0009403">
    <property type="term" value="P:toxin biosynthetic process"/>
    <property type="evidence" value="ECO:0007669"/>
    <property type="project" value="InterPro"/>
</dbReference>
<evidence type="ECO:0000256" key="3">
    <source>
        <dbReference type="ARBA" id="ARBA00022989"/>
    </source>
</evidence>
<reference evidence="6" key="1">
    <citation type="journal article" date="2020" name="mSystems">
        <title>Genome- and Community-Level Interaction Insights into Carbon Utilization and Element Cycling Functions of Hydrothermarchaeota in Hydrothermal Sediment.</title>
        <authorList>
            <person name="Zhou Z."/>
            <person name="Liu Y."/>
            <person name="Xu W."/>
            <person name="Pan J."/>
            <person name="Luo Z.H."/>
            <person name="Li M."/>
        </authorList>
    </citation>
    <scope>NUCLEOTIDE SEQUENCE [LARGE SCALE GENOMIC DNA]</scope>
    <source>
        <strain evidence="6">SpSt-794</strain>
    </source>
</reference>
<keyword evidence="2 5" id="KW-0812">Transmembrane</keyword>
<feature type="transmembrane region" description="Helical" evidence="5">
    <location>
        <begin position="127"/>
        <end position="152"/>
    </location>
</feature>
<evidence type="ECO:0008006" key="7">
    <source>
        <dbReference type="Google" id="ProtNLM"/>
    </source>
</evidence>
<dbReference type="EMBL" id="DTHV01000099">
    <property type="protein sequence ID" value="HGW60394.1"/>
    <property type="molecule type" value="Genomic_DNA"/>
</dbReference>
<keyword evidence="3 5" id="KW-1133">Transmembrane helix</keyword>
<accession>A0A7C4TX23</accession>
<feature type="transmembrane region" description="Helical" evidence="5">
    <location>
        <begin position="12"/>
        <end position="43"/>
    </location>
</feature>
<name>A0A7C4TX23_9BACT</name>
<protein>
    <recommendedName>
        <fullName evidence="7">CvpA family protein</fullName>
    </recommendedName>
</protein>
<evidence type="ECO:0000256" key="1">
    <source>
        <dbReference type="ARBA" id="ARBA00004141"/>
    </source>
</evidence>